<proteinExistence type="predicted"/>
<organism evidence="1 2">
    <name type="scientific">Methylobacterium phyllostachyos</name>
    <dbReference type="NCBI Taxonomy" id="582672"/>
    <lineage>
        <taxon>Bacteria</taxon>
        <taxon>Pseudomonadati</taxon>
        <taxon>Pseudomonadota</taxon>
        <taxon>Alphaproteobacteria</taxon>
        <taxon>Hyphomicrobiales</taxon>
        <taxon>Methylobacteriaceae</taxon>
        <taxon>Methylobacterium</taxon>
    </lineage>
</organism>
<evidence type="ECO:0000313" key="1">
    <source>
        <dbReference type="EMBL" id="SDO59897.1"/>
    </source>
</evidence>
<sequence length="163" mass="17671">MTTTLDSAIVAEMQQSNPDLFAQVDALRAAGKPIAHAVLDEDTGEVFVSEGPGRPYVKAHAAISAMVTGARYSDPSALDPLASWEARRDPILKFHHEAAVRSMLGELVDYYAPALARQPLASQTLDDVVANIEGNRSFLAAQPTICDRWDRIVKCTIALLEKP</sequence>
<gene>
    <name evidence="1" type="ORF">SAMN05216360_12930</name>
</gene>
<evidence type="ECO:0000313" key="2">
    <source>
        <dbReference type="Proteomes" id="UP000198704"/>
    </source>
</evidence>
<dbReference type="RefSeq" id="WP_091722659.1">
    <property type="nucleotide sequence ID" value="NZ_FNHS01000029.1"/>
</dbReference>
<protein>
    <submittedName>
        <fullName evidence="1">Uncharacterized protein</fullName>
    </submittedName>
</protein>
<dbReference type="EMBL" id="FNHS01000029">
    <property type="protein sequence ID" value="SDO59897.1"/>
    <property type="molecule type" value="Genomic_DNA"/>
</dbReference>
<accession>A0A1H0KVB1</accession>
<dbReference type="STRING" id="582672.SAMN05216360_12930"/>
<keyword evidence="2" id="KW-1185">Reference proteome</keyword>
<dbReference type="Proteomes" id="UP000198704">
    <property type="component" value="Unassembled WGS sequence"/>
</dbReference>
<dbReference type="OrthoDB" id="9957273at2"/>
<name>A0A1H0KVB1_9HYPH</name>
<reference evidence="2" key="1">
    <citation type="submission" date="2016-10" db="EMBL/GenBank/DDBJ databases">
        <authorList>
            <person name="Varghese N."/>
            <person name="Submissions S."/>
        </authorList>
    </citation>
    <scope>NUCLEOTIDE SEQUENCE [LARGE SCALE GENOMIC DNA]</scope>
    <source>
        <strain evidence="2">BL47</strain>
    </source>
</reference>
<dbReference type="AlphaFoldDB" id="A0A1H0KVB1"/>